<dbReference type="AlphaFoldDB" id="U5ELF3"/>
<proteinExistence type="evidence at transcript level"/>
<evidence type="ECO:0000256" key="1">
    <source>
        <dbReference type="SAM" id="Phobius"/>
    </source>
</evidence>
<feature type="chain" id="PRO_5004659572" evidence="2">
    <location>
        <begin position="20"/>
        <end position="106"/>
    </location>
</feature>
<protein>
    <submittedName>
        <fullName evidence="3">Putative secreted protein</fullName>
    </submittedName>
</protein>
<organism evidence="3">
    <name type="scientific">Corethrella appendiculata</name>
    <dbReference type="NCBI Taxonomy" id="1370023"/>
    <lineage>
        <taxon>Eukaryota</taxon>
        <taxon>Metazoa</taxon>
        <taxon>Ecdysozoa</taxon>
        <taxon>Arthropoda</taxon>
        <taxon>Hexapoda</taxon>
        <taxon>Insecta</taxon>
        <taxon>Pterygota</taxon>
        <taxon>Neoptera</taxon>
        <taxon>Endopterygota</taxon>
        <taxon>Diptera</taxon>
        <taxon>Nematocera</taxon>
        <taxon>Culicoidea</taxon>
        <taxon>Chaoboridae</taxon>
        <taxon>Corethrella</taxon>
    </lineage>
</organism>
<accession>U5ELF3</accession>
<feature type="transmembrane region" description="Helical" evidence="1">
    <location>
        <begin position="57"/>
        <end position="79"/>
    </location>
</feature>
<sequence>MLIYLLFHVFNFNIVHCLASDLALIRNGKNPRIISMAAVGVVVLAPVILIKTVVCKLLNWLATYSNSVHGIATIAMLYIHDIYFSFNPCDLPTAFLTLIEYHKHFI</sequence>
<feature type="transmembrane region" description="Helical" evidence="1">
    <location>
        <begin position="33"/>
        <end position="50"/>
    </location>
</feature>
<keyword evidence="1" id="KW-0472">Membrane</keyword>
<keyword evidence="2" id="KW-0732">Signal</keyword>
<evidence type="ECO:0000256" key="2">
    <source>
        <dbReference type="SAM" id="SignalP"/>
    </source>
</evidence>
<keyword evidence="1" id="KW-0812">Transmembrane</keyword>
<name>U5ELF3_9DIPT</name>
<dbReference type="EMBL" id="GANO01004872">
    <property type="protein sequence ID" value="JAB54999.1"/>
    <property type="molecule type" value="mRNA"/>
</dbReference>
<evidence type="ECO:0000313" key="3">
    <source>
        <dbReference type="EMBL" id="JAB54999.1"/>
    </source>
</evidence>
<keyword evidence="1" id="KW-1133">Transmembrane helix</keyword>
<reference evidence="3" key="1">
    <citation type="journal article" date="2014" name="Insect Biochem. Mol. Biol.">
        <title>An insight into the sialome of the frog biting fly, Corethrella appendiculata.</title>
        <authorList>
            <person name="Ribeiro J.M.C."/>
            <person name="Chagas A.C."/>
            <person name="Pham V.M."/>
            <person name="Lounibos L.P."/>
            <person name="Calvo E."/>
        </authorList>
    </citation>
    <scope>NUCLEOTIDE SEQUENCE</scope>
    <source>
        <tissue evidence="3">Salivary glands</tissue>
    </source>
</reference>
<feature type="signal peptide" evidence="2">
    <location>
        <begin position="1"/>
        <end position="19"/>
    </location>
</feature>